<protein>
    <submittedName>
        <fullName evidence="1">Uncharacterized protein</fullName>
    </submittedName>
</protein>
<accession>X0X1P0</accession>
<evidence type="ECO:0000313" key="1">
    <source>
        <dbReference type="EMBL" id="GAG18921.1"/>
    </source>
</evidence>
<comment type="caution">
    <text evidence="1">The sequence shown here is derived from an EMBL/GenBank/DDBJ whole genome shotgun (WGS) entry which is preliminary data.</text>
</comment>
<dbReference type="EMBL" id="BARS01031508">
    <property type="protein sequence ID" value="GAG18921.1"/>
    <property type="molecule type" value="Genomic_DNA"/>
</dbReference>
<sequence length="106" mass="12416">QLNRIDKYHEKFMDLIRKKASSLNDVMRDLSEEELDIVYKMGVTSYVTSVVANFASHQHIKLYTMDKKAPDKLKESMRLAFIAVEKNMQKIQNNEPVNLTVIKRKD</sequence>
<organism evidence="1">
    <name type="scientific">marine sediment metagenome</name>
    <dbReference type="NCBI Taxonomy" id="412755"/>
    <lineage>
        <taxon>unclassified sequences</taxon>
        <taxon>metagenomes</taxon>
        <taxon>ecological metagenomes</taxon>
    </lineage>
</organism>
<name>X0X1P0_9ZZZZ</name>
<proteinExistence type="predicted"/>
<reference evidence="1" key="1">
    <citation type="journal article" date="2014" name="Front. Microbiol.">
        <title>High frequency of phylogenetically diverse reductive dehalogenase-homologous genes in deep subseafloor sedimentary metagenomes.</title>
        <authorList>
            <person name="Kawai M."/>
            <person name="Futagami T."/>
            <person name="Toyoda A."/>
            <person name="Takaki Y."/>
            <person name="Nishi S."/>
            <person name="Hori S."/>
            <person name="Arai W."/>
            <person name="Tsubouchi T."/>
            <person name="Morono Y."/>
            <person name="Uchiyama I."/>
            <person name="Ito T."/>
            <person name="Fujiyama A."/>
            <person name="Inagaki F."/>
            <person name="Takami H."/>
        </authorList>
    </citation>
    <scope>NUCLEOTIDE SEQUENCE</scope>
    <source>
        <strain evidence="1">Expedition CK06-06</strain>
    </source>
</reference>
<feature type="non-terminal residue" evidence="1">
    <location>
        <position position="1"/>
    </location>
</feature>
<gene>
    <name evidence="1" type="ORF">S01H1_49024</name>
</gene>
<dbReference type="AlphaFoldDB" id="X0X1P0"/>